<evidence type="ECO:0000256" key="1">
    <source>
        <dbReference type="SAM" id="MobiDB-lite"/>
    </source>
</evidence>
<evidence type="ECO:0000313" key="3">
    <source>
        <dbReference type="Proteomes" id="UP000729357"/>
    </source>
</evidence>
<comment type="caution">
    <text evidence="2">The sequence shown here is derived from an EMBL/GenBank/DDBJ whole genome shotgun (WGS) entry which is preliminary data.</text>
</comment>
<feature type="region of interest" description="Disordered" evidence="1">
    <location>
        <begin position="1"/>
        <end position="119"/>
    </location>
</feature>
<proteinExistence type="predicted"/>
<feature type="compositionally biased region" description="Basic and acidic residues" evidence="1">
    <location>
        <begin position="32"/>
        <end position="50"/>
    </location>
</feature>
<name>A0A9P8F211_AURME</name>
<dbReference type="EMBL" id="JAHFXS010006894">
    <property type="protein sequence ID" value="KAG9929372.1"/>
    <property type="molecule type" value="Genomic_DNA"/>
</dbReference>
<dbReference type="AlphaFoldDB" id="A0A9P8F211"/>
<reference evidence="2" key="1">
    <citation type="journal article" date="2021" name="J Fungi (Basel)">
        <title>Virulence traits and population genomics of the black yeast Aureobasidium melanogenum.</title>
        <authorList>
            <person name="Cernosa A."/>
            <person name="Sun X."/>
            <person name="Gostincar C."/>
            <person name="Fang C."/>
            <person name="Gunde-Cimerman N."/>
            <person name="Song Z."/>
        </authorList>
    </citation>
    <scope>NUCLEOTIDE SEQUENCE</scope>
    <source>
        <strain evidence="2">EXF-9298</strain>
    </source>
</reference>
<dbReference type="Proteomes" id="UP000729357">
    <property type="component" value="Unassembled WGS sequence"/>
</dbReference>
<accession>A0A9P8F211</accession>
<protein>
    <submittedName>
        <fullName evidence="2">Set1C complex protein</fullName>
    </submittedName>
</protein>
<reference evidence="2" key="2">
    <citation type="submission" date="2021-08" db="EMBL/GenBank/DDBJ databases">
        <authorList>
            <person name="Gostincar C."/>
            <person name="Sun X."/>
            <person name="Song Z."/>
            <person name="Gunde-Cimerman N."/>
        </authorList>
    </citation>
    <scope>NUCLEOTIDE SEQUENCE</scope>
    <source>
        <strain evidence="2">EXF-9298</strain>
    </source>
</reference>
<sequence>MADSQSPAPTAEAHRLMQENAPTISSPLNPEVRARSQRERKETAKKREATRGTTPTVPSKRKAPGPSNGRHAAAQSAPSPMRYQIPPPKTSDYDPPRPPIFTSHEPLPYTTPDGKTELKKVTDQAENKRAYRYTLAVADPNFRHKQFYRQSDGLPYGARMSFEDADRSIH</sequence>
<organism evidence="2 3">
    <name type="scientific">Aureobasidium melanogenum</name>
    <name type="common">Aureobasidium pullulans var. melanogenum</name>
    <dbReference type="NCBI Taxonomy" id="46634"/>
    <lineage>
        <taxon>Eukaryota</taxon>
        <taxon>Fungi</taxon>
        <taxon>Dikarya</taxon>
        <taxon>Ascomycota</taxon>
        <taxon>Pezizomycotina</taxon>
        <taxon>Dothideomycetes</taxon>
        <taxon>Dothideomycetidae</taxon>
        <taxon>Dothideales</taxon>
        <taxon>Saccotheciaceae</taxon>
        <taxon>Aureobasidium</taxon>
    </lineage>
</organism>
<evidence type="ECO:0000313" key="2">
    <source>
        <dbReference type="EMBL" id="KAG9929372.1"/>
    </source>
</evidence>
<keyword evidence="3" id="KW-1185">Reference proteome</keyword>
<feature type="non-terminal residue" evidence="2">
    <location>
        <position position="170"/>
    </location>
</feature>
<gene>
    <name evidence="2" type="ORF">KCU98_g20854</name>
</gene>